<dbReference type="Proteomes" id="UP000006621">
    <property type="component" value="Chromosome"/>
</dbReference>
<keyword evidence="1" id="KW-0732">Signal</keyword>
<organism evidence="3 4">
    <name type="scientific">Flexistipes sinusarabici (strain ATCC 49648 / DSM 4947 / MAS 10)</name>
    <dbReference type="NCBI Taxonomy" id="717231"/>
    <lineage>
        <taxon>Bacteria</taxon>
        <taxon>Pseudomonadati</taxon>
        <taxon>Deferribacterota</taxon>
        <taxon>Deferribacteres</taxon>
        <taxon>Deferribacterales</taxon>
        <taxon>Flexistipitaceae</taxon>
        <taxon>Flexistipes</taxon>
    </lineage>
</organism>
<feature type="signal peptide" evidence="1">
    <location>
        <begin position="1"/>
        <end position="23"/>
    </location>
</feature>
<dbReference type="KEGG" id="fsi:Flexsi_1994"/>
<dbReference type="PANTHER" id="PTHR47245">
    <property type="entry name" value="PEPTIDYLPROLYL ISOMERASE"/>
    <property type="match status" value="1"/>
</dbReference>
<accession>F8E4R5</accession>
<name>F8E4R5_FLESM</name>
<evidence type="ECO:0000313" key="3">
    <source>
        <dbReference type="EMBL" id="AEI15623.1"/>
    </source>
</evidence>
<reference evidence="3 4" key="1">
    <citation type="journal article" date="2011" name="Stand. Genomic Sci.">
        <title>Genome sequence of the moderately thermophilic halophile Flexistipes sinusarabici strain (MAS10).</title>
        <authorList>
            <person name="Lapidus A."/>
            <person name="Chertkov O."/>
            <person name="Nolan M."/>
            <person name="Lucas S."/>
            <person name="Hammon N."/>
            <person name="Deshpande S."/>
            <person name="Cheng J.F."/>
            <person name="Tapia R."/>
            <person name="Han C."/>
            <person name="Goodwin L."/>
            <person name="Pitluck S."/>
            <person name="Liolios K."/>
            <person name="Pagani I."/>
            <person name="Ivanova N."/>
            <person name="Huntemann M."/>
            <person name="Mavromatis K."/>
            <person name="Mikhailova N."/>
            <person name="Pati A."/>
            <person name="Chen A."/>
            <person name="Palaniappan K."/>
            <person name="Land M."/>
            <person name="Hauser L."/>
            <person name="Brambilla E.M."/>
            <person name="Rohde M."/>
            <person name="Abt B."/>
            <person name="Spring S."/>
            <person name="Goker M."/>
            <person name="Bristow J."/>
            <person name="Eisen J.A."/>
            <person name="Markowitz V."/>
            <person name="Hugenholtz P."/>
            <person name="Kyrpides N.C."/>
            <person name="Klenk H.P."/>
            <person name="Woyke T."/>
        </authorList>
    </citation>
    <scope>NUCLEOTIDE SEQUENCE [LARGE SCALE GENOMIC DNA]</scope>
    <source>
        <strain evidence="4">DSM 4947 / MAS 10</strain>
    </source>
</reference>
<dbReference type="eggNOG" id="COG0760">
    <property type="taxonomic scope" value="Bacteria"/>
</dbReference>
<dbReference type="EMBL" id="CP002858">
    <property type="protein sequence ID" value="AEI15623.1"/>
    <property type="molecule type" value="Genomic_DNA"/>
</dbReference>
<dbReference type="SUPFAM" id="SSF109998">
    <property type="entry name" value="Triger factor/SurA peptide-binding domain-like"/>
    <property type="match status" value="1"/>
</dbReference>
<evidence type="ECO:0000259" key="2">
    <source>
        <dbReference type="Pfam" id="PF13145"/>
    </source>
</evidence>
<dbReference type="RefSeq" id="WP_013887076.1">
    <property type="nucleotide sequence ID" value="NC_015672.1"/>
</dbReference>
<dbReference type="STRING" id="717231.Flexsi_1994"/>
<dbReference type="InterPro" id="IPR046357">
    <property type="entry name" value="PPIase_dom_sf"/>
</dbReference>
<dbReference type="PANTHER" id="PTHR47245:SF2">
    <property type="entry name" value="PEPTIDYL-PROLYL CIS-TRANS ISOMERASE HP_0175-RELATED"/>
    <property type="match status" value="1"/>
</dbReference>
<keyword evidence="4" id="KW-1185">Reference proteome</keyword>
<protein>
    <recommendedName>
        <fullName evidence="2">PpiC domain-containing protein</fullName>
    </recommendedName>
</protein>
<dbReference type="OrthoDB" id="9781734at2"/>
<feature type="domain" description="PpiC" evidence="2">
    <location>
        <begin position="155"/>
        <end position="282"/>
    </location>
</feature>
<gene>
    <name evidence="3" type="ordered locus">Flexsi_1994</name>
</gene>
<dbReference type="InterPro" id="IPR000297">
    <property type="entry name" value="PPIase_PpiC"/>
</dbReference>
<evidence type="ECO:0000313" key="4">
    <source>
        <dbReference type="Proteomes" id="UP000006621"/>
    </source>
</evidence>
<dbReference type="Pfam" id="PF13145">
    <property type="entry name" value="Rotamase_2"/>
    <property type="match status" value="1"/>
</dbReference>
<dbReference type="AlphaFoldDB" id="F8E4R5"/>
<proteinExistence type="predicted"/>
<dbReference type="InterPro" id="IPR027304">
    <property type="entry name" value="Trigger_fact/SurA_dom_sf"/>
</dbReference>
<dbReference type="Gene3D" id="3.10.50.40">
    <property type="match status" value="1"/>
</dbReference>
<dbReference type="HOGENOM" id="CLU_854488_0_0_0"/>
<evidence type="ECO:0000256" key="1">
    <source>
        <dbReference type="SAM" id="SignalP"/>
    </source>
</evidence>
<dbReference type="InterPro" id="IPR050245">
    <property type="entry name" value="PrsA_foldase"/>
</dbReference>
<dbReference type="Gene3D" id="1.10.4030.10">
    <property type="entry name" value="Porin chaperone SurA, peptide-binding domain"/>
    <property type="match status" value="1"/>
</dbReference>
<sequence>MSFILKYAKVLVLVIAAAAVSYASPNDVKTAAKVGSDNISLFEVKSFVNTVVPVGKFHAGSLDKKKYWDDALNKAVDARLLRVYLKENKPEVFEKVKDKADKIIETIRQRFNSEGGFEKALKSNGISKEILRDTHIDMNVKSVFKNYYMKNLQIEDKKLEDYYNNNKGMFMLGESVMVKNCLIEADARNLDKDQMKQKKDKVEMVLQLMKNGREKRGFQMCDNGTFPLKQRVYKFTKGYPVGKILSLNKGEFGGPYENIYGYLVVKAVKRFNNEPVPYEEVKSNIRQIMEKSKFKERYNAIMKRMKNEVSVKKIMLNSTDS</sequence>
<dbReference type="GO" id="GO:0003755">
    <property type="term" value="F:peptidyl-prolyl cis-trans isomerase activity"/>
    <property type="evidence" value="ECO:0007669"/>
    <property type="project" value="InterPro"/>
</dbReference>
<feature type="chain" id="PRO_5003369114" description="PpiC domain-containing protein" evidence="1">
    <location>
        <begin position="24"/>
        <end position="321"/>
    </location>
</feature>
<reference evidence="4" key="2">
    <citation type="submission" date="2011-06" db="EMBL/GenBank/DDBJ databases">
        <title>The complete genome of Flexistipes sinusarabici DSM 4947.</title>
        <authorList>
            <person name="Lucas S."/>
            <person name="Han J."/>
            <person name="Lapidus A."/>
            <person name="Bruce D."/>
            <person name="Goodwin L."/>
            <person name="Pitluck S."/>
            <person name="Peters L."/>
            <person name="Kyrpides N."/>
            <person name="Mavromatis K."/>
            <person name="Ivanova N."/>
            <person name="Mikhailova N."/>
            <person name="Chertkov O."/>
            <person name="Detter J.C."/>
            <person name="Tapia R."/>
            <person name="Han C."/>
            <person name="Land M."/>
            <person name="Hauser L."/>
            <person name="Markowitz V."/>
            <person name="Cheng J.-F."/>
            <person name="Hugenholtz P."/>
            <person name="Woyke T."/>
            <person name="Wu D."/>
            <person name="Spring S."/>
            <person name="Schroeder M."/>
            <person name="Brambilla E."/>
            <person name="Klenk H.-P."/>
            <person name="Eisen J.A."/>
        </authorList>
    </citation>
    <scope>NUCLEOTIDE SEQUENCE [LARGE SCALE GENOMIC DNA]</scope>
    <source>
        <strain evidence="4">DSM 4947 / MAS 10</strain>
    </source>
</reference>